<evidence type="ECO:0000259" key="6">
    <source>
        <dbReference type="Pfam" id="PF01709"/>
    </source>
</evidence>
<comment type="similarity">
    <text evidence="5">Belongs to the TACO1 family. YeeN subfamily.</text>
</comment>
<evidence type="ECO:0000256" key="1">
    <source>
        <dbReference type="ARBA" id="ARBA00022490"/>
    </source>
</evidence>
<evidence type="ECO:0000313" key="9">
    <source>
        <dbReference type="Proteomes" id="UP000254079"/>
    </source>
</evidence>
<dbReference type="InterPro" id="IPR029072">
    <property type="entry name" value="YebC-like"/>
</dbReference>
<keyword evidence="1 5" id="KW-0963">Cytoplasm</keyword>
<dbReference type="InterPro" id="IPR048300">
    <property type="entry name" value="TACO1_YebC-like_2nd/3rd_dom"/>
</dbReference>
<dbReference type="Gene3D" id="3.30.70.980">
    <property type="match status" value="2"/>
</dbReference>
<evidence type="ECO:0000313" key="8">
    <source>
        <dbReference type="EMBL" id="STI85337.1"/>
    </source>
</evidence>
<dbReference type="InterPro" id="IPR026562">
    <property type="entry name" value="Transcrip_reg_TACO1_YeeN"/>
</dbReference>
<keyword evidence="4 5" id="KW-0804">Transcription</keyword>
<dbReference type="InterPro" id="IPR017856">
    <property type="entry name" value="Integrase-like_N"/>
</dbReference>
<dbReference type="GO" id="GO:0003677">
    <property type="term" value="F:DNA binding"/>
    <property type="evidence" value="ECO:0007669"/>
    <property type="project" value="UniProtKB-UniRule"/>
</dbReference>
<dbReference type="Gene3D" id="1.10.10.200">
    <property type="match status" value="1"/>
</dbReference>
<dbReference type="FunFam" id="1.10.10.200:FF:000003">
    <property type="entry name" value="Probable transcriptional regulatory protein YeeN"/>
    <property type="match status" value="1"/>
</dbReference>
<dbReference type="InterPro" id="IPR026564">
    <property type="entry name" value="Transcrip_reg_TACO1-like_dom3"/>
</dbReference>
<sequence length="255" mass="27873">MGRKWANIVAKKTAKDGATSKIYAKFGVEIYAAAKQGEPDPELNTSLKFVIERAKQAQVPKHVIDKAIDKAKGGGDETFVQGRYEGFGPNGSMIIAETLTSNVNRTIANVRTIFNKKGGNIGAAGSVSYMFDNTGVIVFKGSDPDHIFEILLEAEVDVRDVTEEEGNIVIYTEPTDLHKGIAALKAAGITEFSTTELEMIAQSEVELSPEDLEIFEGLVDALEDDDDVQKVYHTSQISNYILKKSVFTADFFNLI</sequence>
<keyword evidence="3 5" id="KW-0238">DNA-binding</keyword>
<reference evidence="8 9" key="1">
    <citation type="submission" date="2018-06" db="EMBL/GenBank/DDBJ databases">
        <authorList>
            <consortium name="Pathogen Informatics"/>
            <person name="Doyle S."/>
        </authorList>
    </citation>
    <scope>NUCLEOTIDE SEQUENCE [LARGE SCALE GENOMIC DNA]</scope>
    <source>
        <strain evidence="8 9">NCTC8622</strain>
    </source>
</reference>
<evidence type="ECO:0000256" key="3">
    <source>
        <dbReference type="ARBA" id="ARBA00023125"/>
    </source>
</evidence>
<dbReference type="AlphaFoldDB" id="A0A376U7G4"/>
<dbReference type="GO" id="GO:0005829">
    <property type="term" value="C:cytosol"/>
    <property type="evidence" value="ECO:0007669"/>
    <property type="project" value="TreeGrafter"/>
</dbReference>
<dbReference type="GO" id="GO:0006355">
    <property type="term" value="P:regulation of DNA-templated transcription"/>
    <property type="evidence" value="ECO:0007669"/>
    <property type="project" value="UniProtKB-UniRule"/>
</dbReference>
<dbReference type="EMBL" id="UGCP01000002">
    <property type="protein sequence ID" value="STI85337.1"/>
    <property type="molecule type" value="Genomic_DNA"/>
</dbReference>
<organism evidence="8 9">
    <name type="scientific">Escherichia coli</name>
    <dbReference type="NCBI Taxonomy" id="562"/>
    <lineage>
        <taxon>Bacteria</taxon>
        <taxon>Pseudomonadati</taxon>
        <taxon>Pseudomonadota</taxon>
        <taxon>Gammaproteobacteria</taxon>
        <taxon>Enterobacterales</taxon>
        <taxon>Enterobacteriaceae</taxon>
        <taxon>Escherichia</taxon>
    </lineage>
</organism>
<dbReference type="Proteomes" id="UP000254079">
    <property type="component" value="Unassembled WGS sequence"/>
</dbReference>
<dbReference type="Pfam" id="PF20772">
    <property type="entry name" value="TACO1_YebC_N"/>
    <property type="match status" value="1"/>
</dbReference>
<feature type="domain" description="TACO1/YebC-like N-terminal" evidence="7">
    <location>
        <begin position="3"/>
        <end position="74"/>
    </location>
</feature>
<comment type="subcellular location">
    <subcellularLocation>
        <location evidence="5">Cytoplasm</location>
    </subcellularLocation>
</comment>
<dbReference type="NCBIfam" id="NF009044">
    <property type="entry name" value="PRK12378.1"/>
    <property type="match status" value="1"/>
</dbReference>
<keyword evidence="2 5" id="KW-0805">Transcription regulation</keyword>
<dbReference type="FunFam" id="3.30.70.980:FF:000004">
    <property type="entry name" value="Probable transcriptional regulatory protein YeeN"/>
    <property type="match status" value="1"/>
</dbReference>
<dbReference type="Pfam" id="PF01709">
    <property type="entry name" value="Transcrip_reg"/>
    <property type="match status" value="1"/>
</dbReference>
<evidence type="ECO:0000259" key="7">
    <source>
        <dbReference type="Pfam" id="PF20772"/>
    </source>
</evidence>
<proteinExistence type="inferred from homology"/>
<gene>
    <name evidence="5 8" type="primary">yeeN</name>
    <name evidence="8" type="ORF">NCTC8622_04425</name>
</gene>
<dbReference type="PANTHER" id="PTHR12532:SF0">
    <property type="entry name" value="TRANSLATIONAL ACTIVATOR OF CYTOCHROME C OXIDASE 1"/>
    <property type="match status" value="1"/>
</dbReference>
<feature type="domain" description="TACO1/YebC-like second and third" evidence="6">
    <location>
        <begin position="83"/>
        <end position="234"/>
    </location>
</feature>
<dbReference type="HAMAP" id="MF_00918">
    <property type="entry name" value="Transcrip_reg_TACO1_YeeN"/>
    <property type="match status" value="1"/>
</dbReference>
<name>A0A376U7G4_ECOLX</name>
<dbReference type="SUPFAM" id="SSF75625">
    <property type="entry name" value="YebC-like"/>
    <property type="match status" value="1"/>
</dbReference>
<evidence type="ECO:0000256" key="4">
    <source>
        <dbReference type="ARBA" id="ARBA00023163"/>
    </source>
</evidence>
<accession>A0A376U7G4</accession>
<evidence type="ECO:0000256" key="2">
    <source>
        <dbReference type="ARBA" id="ARBA00023015"/>
    </source>
</evidence>
<dbReference type="InterPro" id="IPR049083">
    <property type="entry name" value="TACO1_YebC_N"/>
</dbReference>
<protein>
    <recommendedName>
        <fullName evidence="5">Probable transcriptional regulatory protein YeeN</fullName>
    </recommendedName>
</protein>
<dbReference type="HAMAP" id="MF_00693">
    <property type="entry name" value="Transcrip_reg_TACO1"/>
    <property type="match status" value="1"/>
</dbReference>
<dbReference type="NCBIfam" id="TIGR01033">
    <property type="entry name" value="YebC/PmpR family DNA-binding transcriptional regulator"/>
    <property type="match status" value="1"/>
</dbReference>
<dbReference type="InterPro" id="IPR002876">
    <property type="entry name" value="Transcrip_reg_TACO1-like"/>
</dbReference>
<dbReference type="PANTHER" id="PTHR12532">
    <property type="entry name" value="TRANSLATIONAL ACTIVATOR OF CYTOCHROME C OXIDASE 1"/>
    <property type="match status" value="1"/>
</dbReference>
<evidence type="ECO:0000256" key="5">
    <source>
        <dbReference type="HAMAP-Rule" id="MF_00918"/>
    </source>
</evidence>